<dbReference type="InterPro" id="IPR011006">
    <property type="entry name" value="CheY-like_superfamily"/>
</dbReference>
<dbReference type="GO" id="GO:0006355">
    <property type="term" value="P:regulation of DNA-templated transcription"/>
    <property type="evidence" value="ECO:0007669"/>
    <property type="project" value="InterPro"/>
</dbReference>
<dbReference type="GO" id="GO:0000160">
    <property type="term" value="P:phosphorelay signal transduction system"/>
    <property type="evidence" value="ECO:0007669"/>
    <property type="project" value="InterPro"/>
</dbReference>
<dbReference type="Pfam" id="PF00196">
    <property type="entry name" value="GerE"/>
    <property type="match status" value="1"/>
</dbReference>
<dbReference type="SMART" id="SM00448">
    <property type="entry name" value="REC"/>
    <property type="match status" value="1"/>
</dbReference>
<dbReference type="EMBL" id="JACBAZ010000001">
    <property type="protein sequence ID" value="NWK54528.1"/>
    <property type="molecule type" value="Genomic_DNA"/>
</dbReference>
<dbReference type="Pfam" id="PF00072">
    <property type="entry name" value="Response_reg"/>
    <property type="match status" value="1"/>
</dbReference>
<evidence type="ECO:0000259" key="4">
    <source>
        <dbReference type="PROSITE" id="PS50043"/>
    </source>
</evidence>
<dbReference type="RefSeq" id="WP_178931050.1">
    <property type="nucleotide sequence ID" value="NZ_JACBAZ010000001.1"/>
</dbReference>
<dbReference type="PANTHER" id="PTHR43214">
    <property type="entry name" value="TWO-COMPONENT RESPONSE REGULATOR"/>
    <property type="match status" value="1"/>
</dbReference>
<dbReference type="AlphaFoldDB" id="A0A851G9X3"/>
<keyword evidence="1 3" id="KW-0597">Phosphoprotein</keyword>
<dbReference type="GO" id="GO:0003677">
    <property type="term" value="F:DNA binding"/>
    <property type="evidence" value="ECO:0007669"/>
    <property type="project" value="UniProtKB-KW"/>
</dbReference>
<feature type="modified residue" description="4-aspartylphosphate" evidence="3">
    <location>
        <position position="68"/>
    </location>
</feature>
<keyword evidence="2" id="KW-0238">DNA-binding</keyword>
<proteinExistence type="predicted"/>
<name>A0A851G9X3_9BACT</name>
<dbReference type="Gene3D" id="3.40.50.2300">
    <property type="match status" value="1"/>
</dbReference>
<dbReference type="CDD" id="cd17535">
    <property type="entry name" value="REC_NarL-like"/>
    <property type="match status" value="1"/>
</dbReference>
<dbReference type="PROSITE" id="PS50043">
    <property type="entry name" value="HTH_LUXR_2"/>
    <property type="match status" value="1"/>
</dbReference>
<organism evidence="6 7">
    <name type="scientific">Oceaniferula marina</name>
    <dbReference type="NCBI Taxonomy" id="2748318"/>
    <lineage>
        <taxon>Bacteria</taxon>
        <taxon>Pseudomonadati</taxon>
        <taxon>Verrucomicrobiota</taxon>
        <taxon>Verrucomicrobiia</taxon>
        <taxon>Verrucomicrobiales</taxon>
        <taxon>Verrucomicrobiaceae</taxon>
        <taxon>Oceaniferula</taxon>
    </lineage>
</organism>
<dbReference type="PROSITE" id="PS50110">
    <property type="entry name" value="RESPONSE_REGULATORY"/>
    <property type="match status" value="1"/>
</dbReference>
<evidence type="ECO:0000259" key="5">
    <source>
        <dbReference type="PROSITE" id="PS50110"/>
    </source>
</evidence>
<evidence type="ECO:0000256" key="3">
    <source>
        <dbReference type="PROSITE-ProRule" id="PRU00169"/>
    </source>
</evidence>
<dbReference type="InterPro" id="IPR058245">
    <property type="entry name" value="NreC/VraR/RcsB-like_REC"/>
</dbReference>
<sequence length="221" mass="24562">MKDKTQDSDLDVANVWIVEDDSMFRKGLMRALGRREELNCSAGFSGYEDMFAYAEEDGVAWPDVVLMDINLIGGSGLDGIRLLAEKAPKVKSLVLTVFSERDKLLAAIDAGASGYLLKRASVGEIVRGIRDVLNGETVLDNKMINFIMEHSKRGKESNIKLAPREKQLLELLSQGMTISEASDKMEISVHTTDTYIRRIYKKMEVHSHSAAVARALREGLL</sequence>
<evidence type="ECO:0000313" key="7">
    <source>
        <dbReference type="Proteomes" id="UP000557872"/>
    </source>
</evidence>
<keyword evidence="7" id="KW-1185">Reference proteome</keyword>
<evidence type="ECO:0000313" key="6">
    <source>
        <dbReference type="EMBL" id="NWK54528.1"/>
    </source>
</evidence>
<dbReference type="InterPro" id="IPR016032">
    <property type="entry name" value="Sig_transdc_resp-reg_C-effctor"/>
</dbReference>
<dbReference type="InterPro" id="IPR039420">
    <property type="entry name" value="WalR-like"/>
</dbReference>
<evidence type="ECO:0000256" key="1">
    <source>
        <dbReference type="ARBA" id="ARBA00022553"/>
    </source>
</evidence>
<dbReference type="InterPro" id="IPR000792">
    <property type="entry name" value="Tscrpt_reg_LuxR_C"/>
</dbReference>
<dbReference type="InterPro" id="IPR001789">
    <property type="entry name" value="Sig_transdc_resp-reg_receiver"/>
</dbReference>
<dbReference type="SUPFAM" id="SSF46894">
    <property type="entry name" value="C-terminal effector domain of the bipartite response regulators"/>
    <property type="match status" value="1"/>
</dbReference>
<feature type="domain" description="HTH luxR-type" evidence="4">
    <location>
        <begin position="154"/>
        <end position="219"/>
    </location>
</feature>
<protein>
    <submittedName>
        <fullName evidence="6">Response regulator transcription factor</fullName>
    </submittedName>
</protein>
<feature type="domain" description="Response regulatory" evidence="5">
    <location>
        <begin position="14"/>
        <end position="133"/>
    </location>
</feature>
<evidence type="ECO:0000256" key="2">
    <source>
        <dbReference type="ARBA" id="ARBA00023125"/>
    </source>
</evidence>
<gene>
    <name evidence="6" type="ORF">HW115_02825</name>
</gene>
<dbReference type="Proteomes" id="UP000557872">
    <property type="component" value="Unassembled WGS sequence"/>
</dbReference>
<dbReference type="PRINTS" id="PR00038">
    <property type="entry name" value="HTHLUXR"/>
</dbReference>
<comment type="caution">
    <text evidence="6">The sequence shown here is derived from an EMBL/GenBank/DDBJ whole genome shotgun (WGS) entry which is preliminary data.</text>
</comment>
<reference evidence="6 7" key="1">
    <citation type="submission" date="2020-07" db="EMBL/GenBank/DDBJ databases">
        <title>Roseicoccus Jingziensis gen. nov., sp. nov., isolated from coastal seawater.</title>
        <authorList>
            <person name="Feng X."/>
        </authorList>
    </citation>
    <scope>NUCLEOTIDE SEQUENCE [LARGE SCALE GENOMIC DNA]</scope>
    <source>
        <strain evidence="6 7">N1E253</strain>
    </source>
</reference>
<accession>A0A851G9X3</accession>
<dbReference type="SUPFAM" id="SSF52172">
    <property type="entry name" value="CheY-like"/>
    <property type="match status" value="1"/>
</dbReference>
<dbReference type="CDD" id="cd06170">
    <property type="entry name" value="LuxR_C_like"/>
    <property type="match status" value="1"/>
</dbReference>
<dbReference type="SMART" id="SM00421">
    <property type="entry name" value="HTH_LUXR"/>
    <property type="match status" value="1"/>
</dbReference>